<evidence type="ECO:0000256" key="2">
    <source>
        <dbReference type="PROSITE-ProRule" id="PRU00649"/>
    </source>
</evidence>
<dbReference type="SUPFAM" id="SSF47676">
    <property type="entry name" value="Conserved domain common to transcription factors TFIIS, elongin A, CRSP70"/>
    <property type="match status" value="1"/>
</dbReference>
<evidence type="ECO:0000313" key="6">
    <source>
        <dbReference type="Proteomes" id="UP001295684"/>
    </source>
</evidence>
<protein>
    <recommendedName>
        <fullName evidence="4">TFIIS N-terminal domain-containing protein</fullName>
    </recommendedName>
</protein>
<accession>A0AAD1UIJ5</accession>
<dbReference type="InterPro" id="IPR051037">
    <property type="entry name" value="RNAPII_TF_IWS1"/>
</dbReference>
<evidence type="ECO:0000313" key="5">
    <source>
        <dbReference type="EMBL" id="CAI2368506.1"/>
    </source>
</evidence>
<reference evidence="5" key="1">
    <citation type="submission" date="2023-07" db="EMBL/GenBank/DDBJ databases">
        <authorList>
            <consortium name="AG Swart"/>
            <person name="Singh M."/>
            <person name="Singh A."/>
            <person name="Seah K."/>
            <person name="Emmerich C."/>
        </authorList>
    </citation>
    <scope>NUCLEOTIDE SEQUENCE</scope>
    <source>
        <strain evidence="5">DP1</strain>
    </source>
</reference>
<dbReference type="AlphaFoldDB" id="A0AAD1UIJ5"/>
<proteinExistence type="inferred from homology"/>
<dbReference type="InterPro" id="IPR017923">
    <property type="entry name" value="TFIIS_N"/>
</dbReference>
<sequence>MSDNPEFADEMDPDDIIKLSDNEEERPEKKQKKEKKSKKLRKSKKHKKNKRKSKHNDSEEIDEGLDELEKMQAEMEKEHLDGDLAADLDNPDDNIEKLALVEDDDDDEIRIPEAEEVEDLEIDCKTEHAKVAQIIDEMAACIQADKESNENKKPALKKLSYSTKLLMSLKDFKVQDLFLNYGGCRYLAEWLAKLPDGSFPSLNVIKVGLDICDYLPVRKDHLEGCKLGKSVDKIRKMKGGSEELVRKAGEIVSKWKRLWADEMASGISQEERYRDFKRRKQYEAEYHGARADKKFKTNEEDSGEDENEEEKDTKSKKKKKKEEGFLIPQKNQFDFTFKPTSNVIKKDLRVKPDSVRGQFIRASLKMKKDFTSQQKATFAAIKPNLNPDKD</sequence>
<keyword evidence="2" id="KW-0539">Nucleus</keyword>
<dbReference type="EMBL" id="CAMPGE010009640">
    <property type="protein sequence ID" value="CAI2368506.1"/>
    <property type="molecule type" value="Genomic_DNA"/>
</dbReference>
<dbReference type="Gene3D" id="1.20.930.10">
    <property type="entry name" value="Conserved domain common to transcription factors TFIIS, elongin A, CRSP70"/>
    <property type="match status" value="1"/>
</dbReference>
<dbReference type="InterPro" id="IPR035441">
    <property type="entry name" value="TFIIS/LEDGF_dom_sf"/>
</dbReference>
<comment type="similarity">
    <text evidence="1">Belongs to the IWS1 family.</text>
</comment>
<feature type="compositionally biased region" description="Acidic residues" evidence="3">
    <location>
        <begin position="1"/>
        <end position="14"/>
    </location>
</feature>
<comment type="subcellular location">
    <subcellularLocation>
        <location evidence="2">Nucleus</location>
    </subcellularLocation>
</comment>
<gene>
    <name evidence="5" type="ORF">ECRASSUSDP1_LOCUS9799</name>
</gene>
<dbReference type="PANTHER" id="PTHR46010">
    <property type="entry name" value="PROTEIN IWS1 HOMOLOG"/>
    <property type="match status" value="1"/>
</dbReference>
<feature type="domain" description="TFIIS N-terminal" evidence="4">
    <location>
        <begin position="185"/>
        <end position="262"/>
    </location>
</feature>
<feature type="compositionally biased region" description="Acidic residues" evidence="3">
    <location>
        <begin position="300"/>
        <end position="310"/>
    </location>
</feature>
<dbReference type="Proteomes" id="UP001295684">
    <property type="component" value="Unassembled WGS sequence"/>
</dbReference>
<dbReference type="PANTHER" id="PTHR46010:SF1">
    <property type="entry name" value="PROTEIN IWS1 HOMOLOG"/>
    <property type="match status" value="1"/>
</dbReference>
<dbReference type="Pfam" id="PF08711">
    <property type="entry name" value="Med26"/>
    <property type="match status" value="1"/>
</dbReference>
<keyword evidence="6" id="KW-1185">Reference proteome</keyword>
<comment type="caution">
    <text evidence="5">The sequence shown here is derived from an EMBL/GenBank/DDBJ whole genome shotgun (WGS) entry which is preliminary data.</text>
</comment>
<dbReference type="GO" id="GO:0005634">
    <property type="term" value="C:nucleus"/>
    <property type="evidence" value="ECO:0007669"/>
    <property type="project" value="UniProtKB-SubCell"/>
</dbReference>
<dbReference type="PROSITE" id="PS51319">
    <property type="entry name" value="TFIIS_N"/>
    <property type="match status" value="1"/>
</dbReference>
<evidence type="ECO:0000256" key="3">
    <source>
        <dbReference type="SAM" id="MobiDB-lite"/>
    </source>
</evidence>
<feature type="compositionally biased region" description="Basic and acidic residues" evidence="3">
    <location>
        <begin position="289"/>
        <end position="299"/>
    </location>
</feature>
<organism evidence="5 6">
    <name type="scientific">Euplotes crassus</name>
    <dbReference type="NCBI Taxonomy" id="5936"/>
    <lineage>
        <taxon>Eukaryota</taxon>
        <taxon>Sar</taxon>
        <taxon>Alveolata</taxon>
        <taxon>Ciliophora</taxon>
        <taxon>Intramacronucleata</taxon>
        <taxon>Spirotrichea</taxon>
        <taxon>Hypotrichia</taxon>
        <taxon>Euplotida</taxon>
        <taxon>Euplotidae</taxon>
        <taxon>Moneuplotes</taxon>
    </lineage>
</organism>
<feature type="region of interest" description="Disordered" evidence="3">
    <location>
        <begin position="1"/>
        <end position="77"/>
    </location>
</feature>
<feature type="region of interest" description="Disordered" evidence="3">
    <location>
        <begin position="289"/>
        <end position="323"/>
    </location>
</feature>
<evidence type="ECO:0000259" key="4">
    <source>
        <dbReference type="PROSITE" id="PS51319"/>
    </source>
</evidence>
<feature type="compositionally biased region" description="Basic residues" evidence="3">
    <location>
        <begin position="29"/>
        <end position="54"/>
    </location>
</feature>
<feature type="compositionally biased region" description="Basic and acidic residues" evidence="3">
    <location>
        <begin position="67"/>
        <end position="77"/>
    </location>
</feature>
<evidence type="ECO:0000256" key="1">
    <source>
        <dbReference type="ARBA" id="ARBA00037992"/>
    </source>
</evidence>
<dbReference type="GO" id="GO:0016973">
    <property type="term" value="P:poly(A)+ mRNA export from nucleus"/>
    <property type="evidence" value="ECO:0007669"/>
    <property type="project" value="TreeGrafter"/>
</dbReference>
<name>A0AAD1UIJ5_EUPCR</name>